<evidence type="ECO:0000256" key="7">
    <source>
        <dbReference type="ARBA" id="ARBA00023146"/>
    </source>
</evidence>
<feature type="short sequence motif" description="'HIGH' region" evidence="9">
    <location>
        <begin position="134"/>
        <end position="144"/>
    </location>
</feature>
<evidence type="ECO:0000313" key="13">
    <source>
        <dbReference type="EMBL" id="GGG16086.1"/>
    </source>
</evidence>
<dbReference type="Gene3D" id="1.10.730.10">
    <property type="entry name" value="Isoleucyl-tRNA Synthetase, Domain 1"/>
    <property type="match status" value="1"/>
</dbReference>
<dbReference type="SUPFAM" id="SSF55190">
    <property type="entry name" value="Arginyl-tRNA synthetase (ArgRS), N-terminal 'additional' domain"/>
    <property type="match status" value="1"/>
</dbReference>
<comment type="subunit">
    <text evidence="9">Monomer.</text>
</comment>
<dbReference type="InterPro" id="IPR001412">
    <property type="entry name" value="aa-tRNA-synth_I_CS"/>
</dbReference>
<keyword evidence="2 9" id="KW-0963">Cytoplasm</keyword>
<dbReference type="EC" id="6.1.1.19" evidence="9"/>
<dbReference type="PANTHER" id="PTHR11956:SF5">
    <property type="entry name" value="ARGININE--TRNA LIGASE, CYTOPLASMIC"/>
    <property type="match status" value="1"/>
</dbReference>
<organism evidence="13 14">
    <name type="scientific">Paenibacillus aceti</name>
    <dbReference type="NCBI Taxonomy" id="1820010"/>
    <lineage>
        <taxon>Bacteria</taxon>
        <taxon>Bacillati</taxon>
        <taxon>Bacillota</taxon>
        <taxon>Bacilli</taxon>
        <taxon>Bacillales</taxon>
        <taxon>Paenibacillaceae</taxon>
        <taxon>Paenibacillus</taxon>
    </lineage>
</organism>
<keyword evidence="14" id="KW-1185">Reference proteome</keyword>
<dbReference type="NCBIfam" id="TIGR00456">
    <property type="entry name" value="argS"/>
    <property type="match status" value="1"/>
</dbReference>
<dbReference type="Pfam" id="PF03485">
    <property type="entry name" value="Arg_tRNA_synt_N"/>
    <property type="match status" value="1"/>
</dbReference>
<dbReference type="SUPFAM" id="SSF52374">
    <property type="entry name" value="Nucleotidylyl transferase"/>
    <property type="match status" value="1"/>
</dbReference>
<feature type="domain" description="Arginyl tRNA synthetase N-terminal" evidence="12">
    <location>
        <begin position="7"/>
        <end position="97"/>
    </location>
</feature>
<dbReference type="InterPro" id="IPR001278">
    <property type="entry name" value="Arg-tRNA-ligase"/>
</dbReference>
<proteinExistence type="inferred from homology"/>
<accession>A0ABQ1W5H9</accession>
<gene>
    <name evidence="9 13" type="primary">argS</name>
    <name evidence="13" type="ORF">GCM10010913_42620</name>
</gene>
<dbReference type="Pfam" id="PF00750">
    <property type="entry name" value="tRNA-synt_1d"/>
    <property type="match status" value="1"/>
</dbReference>
<dbReference type="PRINTS" id="PR01038">
    <property type="entry name" value="TRNASYNTHARG"/>
</dbReference>
<dbReference type="Gene3D" id="3.30.1360.70">
    <property type="entry name" value="Arginyl tRNA synthetase N-terminal domain"/>
    <property type="match status" value="1"/>
</dbReference>
<dbReference type="EMBL" id="BMIW01000043">
    <property type="protein sequence ID" value="GGG16086.1"/>
    <property type="molecule type" value="Genomic_DNA"/>
</dbReference>
<dbReference type="Pfam" id="PF05746">
    <property type="entry name" value="DALR_1"/>
    <property type="match status" value="1"/>
</dbReference>
<keyword evidence="4 9" id="KW-0547">Nucleotide-binding</keyword>
<evidence type="ECO:0000256" key="4">
    <source>
        <dbReference type="ARBA" id="ARBA00022741"/>
    </source>
</evidence>
<keyword evidence="7 9" id="KW-0030">Aminoacyl-tRNA synthetase</keyword>
<dbReference type="HAMAP" id="MF_00123">
    <property type="entry name" value="Arg_tRNA_synth"/>
    <property type="match status" value="1"/>
</dbReference>
<protein>
    <recommendedName>
        <fullName evidence="9">Arginine--tRNA ligase</fullName>
        <ecNumber evidence="9">6.1.1.19</ecNumber>
    </recommendedName>
    <alternativeName>
        <fullName evidence="9">Arginyl-tRNA synthetase</fullName>
        <shortName evidence="9">ArgRS</shortName>
    </alternativeName>
</protein>
<dbReference type="RefSeq" id="WP_120464191.1">
    <property type="nucleotide sequence ID" value="NZ_BMIW01000043.1"/>
</dbReference>
<evidence type="ECO:0000259" key="12">
    <source>
        <dbReference type="SMART" id="SM01016"/>
    </source>
</evidence>
<dbReference type="Gene3D" id="3.40.50.620">
    <property type="entry name" value="HUPs"/>
    <property type="match status" value="1"/>
</dbReference>
<dbReference type="InterPro" id="IPR036695">
    <property type="entry name" value="Arg-tRNA-synth_N_sf"/>
</dbReference>
<comment type="caution">
    <text evidence="13">The sequence shown here is derived from an EMBL/GenBank/DDBJ whole genome shotgun (WGS) entry which is preliminary data.</text>
</comment>
<keyword evidence="5 9" id="KW-0067">ATP-binding</keyword>
<evidence type="ECO:0000256" key="10">
    <source>
        <dbReference type="RuleBase" id="RU363038"/>
    </source>
</evidence>
<dbReference type="Proteomes" id="UP000608420">
    <property type="component" value="Unassembled WGS sequence"/>
</dbReference>
<comment type="catalytic activity">
    <reaction evidence="8 9">
        <text>tRNA(Arg) + L-arginine + ATP = L-arginyl-tRNA(Arg) + AMP + diphosphate</text>
        <dbReference type="Rhea" id="RHEA:20301"/>
        <dbReference type="Rhea" id="RHEA-COMP:9658"/>
        <dbReference type="Rhea" id="RHEA-COMP:9673"/>
        <dbReference type="ChEBI" id="CHEBI:30616"/>
        <dbReference type="ChEBI" id="CHEBI:32682"/>
        <dbReference type="ChEBI" id="CHEBI:33019"/>
        <dbReference type="ChEBI" id="CHEBI:78442"/>
        <dbReference type="ChEBI" id="CHEBI:78513"/>
        <dbReference type="ChEBI" id="CHEBI:456215"/>
        <dbReference type="EC" id="6.1.1.19"/>
    </reaction>
</comment>
<dbReference type="SUPFAM" id="SSF47323">
    <property type="entry name" value="Anticodon-binding domain of a subclass of class I aminoacyl-tRNA synthetases"/>
    <property type="match status" value="1"/>
</dbReference>
<dbReference type="InterPro" id="IPR035684">
    <property type="entry name" value="ArgRS_core"/>
</dbReference>
<evidence type="ECO:0000256" key="3">
    <source>
        <dbReference type="ARBA" id="ARBA00022598"/>
    </source>
</evidence>
<evidence type="ECO:0000256" key="1">
    <source>
        <dbReference type="ARBA" id="ARBA00005594"/>
    </source>
</evidence>
<dbReference type="PROSITE" id="PS00178">
    <property type="entry name" value="AA_TRNA_LIGASE_I"/>
    <property type="match status" value="1"/>
</dbReference>
<dbReference type="InterPro" id="IPR008909">
    <property type="entry name" value="DALR_anticod-bd"/>
</dbReference>
<dbReference type="InterPro" id="IPR009080">
    <property type="entry name" value="tRNAsynth_Ia_anticodon-bd"/>
</dbReference>
<comment type="subcellular location">
    <subcellularLocation>
        <location evidence="9">Cytoplasm</location>
    </subcellularLocation>
</comment>
<feature type="domain" description="DALR anticodon binding" evidence="11">
    <location>
        <begin position="439"/>
        <end position="559"/>
    </location>
</feature>
<evidence type="ECO:0000256" key="6">
    <source>
        <dbReference type="ARBA" id="ARBA00022917"/>
    </source>
</evidence>
<keyword evidence="6 9" id="KW-0648">Protein biosynthesis</keyword>
<reference evidence="14" key="1">
    <citation type="journal article" date="2019" name="Int. J. Syst. Evol. Microbiol.">
        <title>The Global Catalogue of Microorganisms (GCM) 10K type strain sequencing project: providing services to taxonomists for standard genome sequencing and annotation.</title>
        <authorList>
            <consortium name="The Broad Institute Genomics Platform"/>
            <consortium name="The Broad Institute Genome Sequencing Center for Infectious Disease"/>
            <person name="Wu L."/>
            <person name="Ma J."/>
        </authorList>
    </citation>
    <scope>NUCLEOTIDE SEQUENCE [LARGE SCALE GENOMIC DNA]</scope>
    <source>
        <strain evidence="14">CGMCC 1.15420</strain>
    </source>
</reference>
<dbReference type="InterPro" id="IPR014729">
    <property type="entry name" value="Rossmann-like_a/b/a_fold"/>
</dbReference>
<evidence type="ECO:0000256" key="5">
    <source>
        <dbReference type="ARBA" id="ARBA00022840"/>
    </source>
</evidence>
<evidence type="ECO:0000313" key="14">
    <source>
        <dbReference type="Proteomes" id="UP000608420"/>
    </source>
</evidence>
<dbReference type="CDD" id="cd07956">
    <property type="entry name" value="Anticodon_Ia_Arg"/>
    <property type="match status" value="1"/>
</dbReference>
<evidence type="ECO:0000256" key="8">
    <source>
        <dbReference type="ARBA" id="ARBA00049339"/>
    </source>
</evidence>
<dbReference type="CDD" id="cd00671">
    <property type="entry name" value="ArgRS_core"/>
    <property type="match status" value="1"/>
</dbReference>
<sequence length="559" mass="62740">MTLNPLEQVNQTLKEAILEAVVASGLAAREEIPAIVLEVPKDKAHGDLATNAAMQLTRIAKRNPRQIAEAIIEHLDHARAGVVKAEIAGPGFINFTLSKSYLFPIIEQVCRQGENYGRTDKGAGQKVQVEFVSANPTGSLHLGHARGAAVGDALCNVLDYAGYQVTREYYINDAGNQVVNLCKSIEARYLQELGQAAEMPEDGYYGEDIKGFAKELVAEQGEALMSMTPEEREQFLRKFGLNKELDKIKRDLGRFRVSFDEWFSETSLYADGQVEAALSELRSKGMTYEQDGATWLKTTPYGDDKDRVLVKNDGTYTYLTPDIAYHRNKYDRGYDRMINIWGADHHGYIPRVKAAMQALGKDPEKLTVLIAQMVSLFQDGEKVKMSKRTGKAVTMVDLMDEVGVDAIRYFFTMRSMDSHLDFDMDLAISTSNENPVYYVQYAHARICSIFRQAEEQGIELPRPENVDLSKLTAEHEYDLLRKVGELPEEIAIAADNFAPHRLVRYVYELAALLHSYYRAERVITEDREQTAARMALLGAVRTTLANVLRLIGVSAPERM</sequence>
<evidence type="ECO:0000256" key="9">
    <source>
        <dbReference type="HAMAP-Rule" id="MF_00123"/>
    </source>
</evidence>
<dbReference type="SMART" id="SM00836">
    <property type="entry name" value="DALR_1"/>
    <property type="match status" value="1"/>
</dbReference>
<dbReference type="SMART" id="SM01016">
    <property type="entry name" value="Arg_tRNA_synt_N"/>
    <property type="match status" value="1"/>
</dbReference>
<dbReference type="InterPro" id="IPR005148">
    <property type="entry name" value="Arg-tRNA-synth_N"/>
</dbReference>
<dbReference type="GO" id="GO:0016874">
    <property type="term" value="F:ligase activity"/>
    <property type="evidence" value="ECO:0007669"/>
    <property type="project" value="UniProtKB-KW"/>
</dbReference>
<keyword evidence="3 9" id="KW-0436">Ligase</keyword>
<dbReference type="PANTHER" id="PTHR11956">
    <property type="entry name" value="ARGINYL-TRNA SYNTHETASE"/>
    <property type="match status" value="1"/>
</dbReference>
<comment type="similarity">
    <text evidence="1 9 10">Belongs to the class-I aminoacyl-tRNA synthetase family.</text>
</comment>
<name>A0ABQ1W5H9_9BACL</name>
<evidence type="ECO:0000259" key="11">
    <source>
        <dbReference type="SMART" id="SM00836"/>
    </source>
</evidence>
<evidence type="ECO:0000256" key="2">
    <source>
        <dbReference type="ARBA" id="ARBA00022490"/>
    </source>
</evidence>